<feature type="domain" description="Methylated-DNA-[protein]-cysteine S-methyltransferase DNA binding" evidence="2">
    <location>
        <begin position="11"/>
        <end position="92"/>
    </location>
</feature>
<dbReference type="PANTHER" id="PTHR42942:SF1">
    <property type="entry name" value="ALKYLTRANSFERASE-LIKE PROTEIN 1"/>
    <property type="match status" value="1"/>
</dbReference>
<dbReference type="OrthoDB" id="9789813at2"/>
<dbReference type="InterPro" id="IPR036388">
    <property type="entry name" value="WH-like_DNA-bd_sf"/>
</dbReference>
<dbReference type="PANTHER" id="PTHR42942">
    <property type="entry name" value="6-O-METHYLGUANINE DNA METHYLTRANSFERASE"/>
    <property type="match status" value="1"/>
</dbReference>
<keyword evidence="3" id="KW-0808">Transferase</keyword>
<dbReference type="InterPro" id="IPR036217">
    <property type="entry name" value="MethylDNA_cys_MeTrfase_DNAb"/>
</dbReference>
<evidence type="ECO:0000313" key="3">
    <source>
        <dbReference type="EMBL" id="TGN06877.1"/>
    </source>
</evidence>
<dbReference type="CDD" id="cd06445">
    <property type="entry name" value="ATase"/>
    <property type="match status" value="1"/>
</dbReference>
<protein>
    <submittedName>
        <fullName evidence="3">Methylated-DNA--[protein]-cysteine S-methyltransferase</fullName>
        <ecNumber evidence="3">2.1.1.63</ecNumber>
    </submittedName>
</protein>
<proteinExistence type="predicted"/>
<name>A0A4R9LJ32_9LEPT</name>
<evidence type="ECO:0000256" key="1">
    <source>
        <dbReference type="ARBA" id="ARBA00022763"/>
    </source>
</evidence>
<keyword evidence="3" id="KW-0489">Methyltransferase</keyword>
<dbReference type="EC" id="2.1.1.63" evidence="3"/>
<dbReference type="Pfam" id="PF01035">
    <property type="entry name" value="DNA_binding_1"/>
    <property type="match status" value="1"/>
</dbReference>
<gene>
    <name evidence="3" type="ORF">EHS11_17185</name>
</gene>
<dbReference type="GO" id="GO:0006281">
    <property type="term" value="P:DNA repair"/>
    <property type="evidence" value="ECO:0007669"/>
    <property type="project" value="InterPro"/>
</dbReference>
<dbReference type="EMBL" id="RQHV01000062">
    <property type="protein sequence ID" value="TGN06877.1"/>
    <property type="molecule type" value="Genomic_DNA"/>
</dbReference>
<dbReference type="InterPro" id="IPR052520">
    <property type="entry name" value="ATL_DNA_repair"/>
</dbReference>
<dbReference type="AlphaFoldDB" id="A0A4R9LJ32"/>
<dbReference type="Gene3D" id="1.10.10.10">
    <property type="entry name" value="Winged helix-like DNA-binding domain superfamily/Winged helix DNA-binding domain"/>
    <property type="match status" value="1"/>
</dbReference>
<evidence type="ECO:0000259" key="2">
    <source>
        <dbReference type="Pfam" id="PF01035"/>
    </source>
</evidence>
<dbReference type="InterPro" id="IPR014048">
    <property type="entry name" value="MethylDNA_cys_MeTrfase_DNA-bd"/>
</dbReference>
<dbReference type="NCBIfam" id="TIGR00589">
    <property type="entry name" value="ogt"/>
    <property type="match status" value="1"/>
</dbReference>
<organism evidence="3 4">
    <name type="scientific">Leptospira ilyithenensis</name>
    <dbReference type="NCBI Taxonomy" id="2484901"/>
    <lineage>
        <taxon>Bacteria</taxon>
        <taxon>Pseudomonadati</taxon>
        <taxon>Spirochaetota</taxon>
        <taxon>Spirochaetia</taxon>
        <taxon>Leptospirales</taxon>
        <taxon>Leptospiraceae</taxon>
        <taxon>Leptospira</taxon>
    </lineage>
</organism>
<accession>A0A4R9LJ32</accession>
<keyword evidence="1" id="KW-0227">DNA damage</keyword>
<dbReference type="GO" id="GO:0032259">
    <property type="term" value="P:methylation"/>
    <property type="evidence" value="ECO:0007669"/>
    <property type="project" value="UniProtKB-KW"/>
</dbReference>
<dbReference type="SUPFAM" id="SSF46767">
    <property type="entry name" value="Methylated DNA-protein cysteine methyltransferase, C-terminal domain"/>
    <property type="match status" value="1"/>
</dbReference>
<keyword evidence="4" id="KW-1185">Reference proteome</keyword>
<reference evidence="3" key="1">
    <citation type="journal article" date="2019" name="PLoS Negl. Trop. Dis.">
        <title>Revisiting the worldwide diversity of Leptospira species in the environment.</title>
        <authorList>
            <person name="Vincent A.T."/>
            <person name="Schiettekatte O."/>
            <person name="Bourhy P."/>
            <person name="Veyrier F.J."/>
            <person name="Picardeau M."/>
        </authorList>
    </citation>
    <scope>NUCLEOTIDE SEQUENCE [LARGE SCALE GENOMIC DNA]</scope>
    <source>
        <strain evidence="3">201400974</strain>
    </source>
</reference>
<comment type="caution">
    <text evidence="3">The sequence shown here is derived from an EMBL/GenBank/DDBJ whole genome shotgun (WGS) entry which is preliminary data.</text>
</comment>
<sequence length="115" mass="12505">MVAPKKAVSSFYQDVYSMVKKVPKGKVTTYGTIAVLLGKPRAARAVGYALNALKKSQAGAVPWQRVINAQGQISFKGDAIRAGLQKQILIGEKIKFDANDTIDLKKFAWNPKGLL</sequence>
<dbReference type="RefSeq" id="WP_135765603.1">
    <property type="nucleotide sequence ID" value="NZ_RQHV01000062.1"/>
</dbReference>
<dbReference type="GO" id="GO:0003908">
    <property type="term" value="F:methylated-DNA-[protein]-cysteine S-methyltransferase activity"/>
    <property type="evidence" value="ECO:0007669"/>
    <property type="project" value="UniProtKB-EC"/>
</dbReference>
<dbReference type="Proteomes" id="UP000298264">
    <property type="component" value="Unassembled WGS sequence"/>
</dbReference>
<evidence type="ECO:0000313" key="4">
    <source>
        <dbReference type="Proteomes" id="UP000298264"/>
    </source>
</evidence>